<gene>
    <name evidence="2" type="ORF">COCON_G00015940</name>
</gene>
<dbReference type="PANTHER" id="PTHR21292">
    <property type="entry name" value="EXOCYST COMPLEX COMPONENT SEC6-RELATED"/>
    <property type="match status" value="1"/>
</dbReference>
<sequence length="650" mass="75019">MKFWRRFLLCSSQRNTEGRMRTDETGKRDNFLKSLFRRNQKNPKGTTNGAGVKIDIPPTFGLTFEENLQQGHLFQAGKQLIQQEEHLFGREIGKEEKESGENKEKLKRDYESLLKKVWLSVDSSLSAGAEELEGLKSAVSCIQQEEEQDRRWGKKPETQAPEWRPRQCRQMHDARLEKMVEKRMEEPNVIVEGNMSSLKRDICKMGKQMKEDLLKVARELQNCYPEEFDICSVYAGLYHQAFSQRLTEIADYELVVDDCIYLLTWVNNYYPNDILKSKELKGKINCKSLGDLLPVAVARVLEEQYLSDQETQVKKFVSTALRKQEEAWLSGAQPELIEGHYSPISIDVIQCVDSAMKHARNVLGEVDKAQPIMCQLTDFLRSYKKSLEDFLKGKHGNTKAVIKANLASLEQFETYIVTERDVFTEEMRTCCLSLVNAMKDCGYQYLSKIIHADMKVWYRKLGTQSWLTENSIVMNGLLEALMGHIEKCSDLKTSCFEEFVGRLHGDVMVEYVYRLLKKKLRLKDQGQQEAAARLLCEDSKALHALFTEKGSKEEWLSEILPNIAEVLKTQDPSMIQLDIVNLAQYCPDLSDCHISDLLHLKTNLPISDIKMIKESLSEIRNSVISQNTRPFFSRVHRQDRGMIFAKMVKW</sequence>
<reference evidence="2" key="1">
    <citation type="journal article" date="2023" name="Science">
        <title>Genome structures resolve the early diversification of teleost fishes.</title>
        <authorList>
            <person name="Parey E."/>
            <person name="Louis A."/>
            <person name="Montfort J."/>
            <person name="Bouchez O."/>
            <person name="Roques C."/>
            <person name="Iampietro C."/>
            <person name="Lluch J."/>
            <person name="Castinel A."/>
            <person name="Donnadieu C."/>
            <person name="Desvignes T."/>
            <person name="Floi Bucao C."/>
            <person name="Jouanno E."/>
            <person name="Wen M."/>
            <person name="Mejri S."/>
            <person name="Dirks R."/>
            <person name="Jansen H."/>
            <person name="Henkel C."/>
            <person name="Chen W.J."/>
            <person name="Zahm M."/>
            <person name="Cabau C."/>
            <person name="Klopp C."/>
            <person name="Thompson A.W."/>
            <person name="Robinson-Rechavi M."/>
            <person name="Braasch I."/>
            <person name="Lecointre G."/>
            <person name="Bobe J."/>
            <person name="Postlethwait J.H."/>
            <person name="Berthelot C."/>
            <person name="Roest Crollius H."/>
            <person name="Guiguen Y."/>
        </authorList>
    </citation>
    <scope>NUCLEOTIDE SEQUENCE</scope>
    <source>
        <strain evidence="2">Concon-B</strain>
    </source>
</reference>
<keyword evidence="3" id="KW-1185">Reference proteome</keyword>
<dbReference type="GO" id="GO:0000149">
    <property type="term" value="F:SNARE binding"/>
    <property type="evidence" value="ECO:0007669"/>
    <property type="project" value="TreeGrafter"/>
</dbReference>
<name>A0A9Q1E3G7_CONCO</name>
<dbReference type="InterPro" id="IPR010326">
    <property type="entry name" value="EXOC3/Sec6"/>
</dbReference>
<dbReference type="AlphaFoldDB" id="A0A9Q1E3G7"/>
<dbReference type="GO" id="GO:0051601">
    <property type="term" value="P:exocyst localization"/>
    <property type="evidence" value="ECO:0007669"/>
    <property type="project" value="TreeGrafter"/>
</dbReference>
<dbReference type="InterPro" id="IPR042532">
    <property type="entry name" value="EXOC3/Sec6_C"/>
</dbReference>
<proteinExistence type="inferred from homology"/>
<accession>A0A9Q1E3G7</accession>
<dbReference type="PANTHER" id="PTHR21292:SF4">
    <property type="entry name" value="TUMOR NECROSIS FACTOR ALPHA-INDUCED PROTEIN 2"/>
    <property type="match status" value="1"/>
</dbReference>
<evidence type="ECO:0000313" key="3">
    <source>
        <dbReference type="Proteomes" id="UP001152803"/>
    </source>
</evidence>
<dbReference type="Pfam" id="PF06046">
    <property type="entry name" value="Sec6"/>
    <property type="match status" value="1"/>
</dbReference>
<dbReference type="Proteomes" id="UP001152803">
    <property type="component" value="Unassembled WGS sequence"/>
</dbReference>
<comment type="caution">
    <text evidence="2">The sequence shown here is derived from an EMBL/GenBank/DDBJ whole genome shotgun (WGS) entry which is preliminary data.</text>
</comment>
<evidence type="ECO:0000256" key="1">
    <source>
        <dbReference type="ARBA" id="ARBA00009447"/>
    </source>
</evidence>
<organism evidence="2 3">
    <name type="scientific">Conger conger</name>
    <name type="common">Conger eel</name>
    <name type="synonym">Muraena conger</name>
    <dbReference type="NCBI Taxonomy" id="82655"/>
    <lineage>
        <taxon>Eukaryota</taxon>
        <taxon>Metazoa</taxon>
        <taxon>Chordata</taxon>
        <taxon>Craniata</taxon>
        <taxon>Vertebrata</taxon>
        <taxon>Euteleostomi</taxon>
        <taxon>Actinopterygii</taxon>
        <taxon>Neopterygii</taxon>
        <taxon>Teleostei</taxon>
        <taxon>Anguilliformes</taxon>
        <taxon>Congridae</taxon>
        <taxon>Conger</taxon>
    </lineage>
</organism>
<dbReference type="GO" id="GO:0000145">
    <property type="term" value="C:exocyst"/>
    <property type="evidence" value="ECO:0007669"/>
    <property type="project" value="InterPro"/>
</dbReference>
<dbReference type="GO" id="GO:0006887">
    <property type="term" value="P:exocytosis"/>
    <property type="evidence" value="ECO:0007669"/>
    <property type="project" value="InterPro"/>
</dbReference>
<evidence type="ECO:0008006" key="4">
    <source>
        <dbReference type="Google" id="ProtNLM"/>
    </source>
</evidence>
<dbReference type="EMBL" id="JAFJMO010000001">
    <property type="protein sequence ID" value="KAJ8288935.1"/>
    <property type="molecule type" value="Genomic_DNA"/>
</dbReference>
<dbReference type="Gene3D" id="1.10.357.70">
    <property type="entry name" value="Exocyst complex component Sec6, C-terminal domain"/>
    <property type="match status" value="1"/>
</dbReference>
<protein>
    <recommendedName>
        <fullName evidence="4">Tumor necrosis factor alpha-induced protein 2</fullName>
    </recommendedName>
</protein>
<comment type="similarity">
    <text evidence="1">Belongs to the SEC6 family.</text>
</comment>
<dbReference type="OrthoDB" id="190098at2759"/>
<evidence type="ECO:0000313" key="2">
    <source>
        <dbReference type="EMBL" id="KAJ8288935.1"/>
    </source>
</evidence>